<name>A0A1D3K956_PSEVE</name>
<dbReference type="GO" id="GO:0003677">
    <property type="term" value="F:DNA binding"/>
    <property type="evidence" value="ECO:0007669"/>
    <property type="project" value="InterPro"/>
</dbReference>
<evidence type="ECO:0000256" key="1">
    <source>
        <dbReference type="ARBA" id="ARBA00023172"/>
    </source>
</evidence>
<organism evidence="2 3">
    <name type="scientific">Pseudomonas veronii 1YdBTEX2</name>
    <dbReference type="NCBI Taxonomy" id="1295141"/>
    <lineage>
        <taxon>Bacteria</taxon>
        <taxon>Pseudomonadati</taxon>
        <taxon>Pseudomonadota</taxon>
        <taxon>Gammaproteobacteria</taxon>
        <taxon>Pseudomonadales</taxon>
        <taxon>Pseudomonadaceae</taxon>
        <taxon>Pseudomonas</taxon>
    </lineage>
</organism>
<dbReference type="EMBL" id="LT599584">
    <property type="protein sequence ID" value="SBW84889.1"/>
    <property type="molecule type" value="Genomic_DNA"/>
</dbReference>
<keyword evidence="1" id="KW-0233">DNA recombination</keyword>
<dbReference type="Proteomes" id="UP000245431">
    <property type="component" value="Chromosome PVE_r2"/>
</dbReference>
<reference evidence="3" key="1">
    <citation type="submission" date="2016-07" db="EMBL/GenBank/DDBJ databases">
        <authorList>
            <person name="Florea S."/>
            <person name="Webb J.S."/>
            <person name="Jaromczyk J."/>
            <person name="Schardl C.L."/>
        </authorList>
    </citation>
    <scope>NUCLEOTIDE SEQUENCE [LARGE SCALE GENOMIC DNA]</scope>
    <source>
        <strain evidence="3">1YdBTEX2</strain>
    </source>
</reference>
<sequence>MWRLMTEKRSITRHSLGGLTLPPTVRALSGAVFDPSTKRWTYHDGLHSISVNFERLSRCATDELIAAAKFPLIWYAENAEGTTVVSLFDHLRRFLESVSIAQGQAVGDIDAPQLASFRASLTTDTEWKLGALSAFLRKWNSLGVPCVTNAAVRFLKSIRLKGNRKGAAVLTMDPLKGPLTDIERSATQAALNDAFAANKIALDDYLLTWLCLLLGQRNIQFAMLKVCDVKEIAKTDGSHEYVLRVPRVKQVSTQARREQFKERLITPSIGKMLIGYASSVRERFGLDGKFSIAPSQAPLFPQRNTTKRNRPGFHHHTLPDEIGGRISSVFEALQVYSERTGEPIKVTSKRLRHTMATSAAREGHGELIIAELLDHSDTQNVGIYVKATPEIIERIDRAVALRMAPLAHAFAGVVISEESAAIRGGDPMSRIVDPRFDETMKPMGNCGRGGPCGFMAPIACYTCKNFQAWVDGPHEAVLDYLLVERERLIAVADARIAAVNDRTILAVAEVIELTREKRGETNDG</sequence>
<proteinExistence type="predicted"/>
<dbReference type="SUPFAM" id="SSF56349">
    <property type="entry name" value="DNA breaking-rejoining enzymes"/>
    <property type="match status" value="1"/>
</dbReference>
<dbReference type="GO" id="GO:0015074">
    <property type="term" value="P:DNA integration"/>
    <property type="evidence" value="ECO:0007669"/>
    <property type="project" value="InterPro"/>
</dbReference>
<dbReference type="InterPro" id="IPR011010">
    <property type="entry name" value="DNA_brk_join_enz"/>
</dbReference>
<gene>
    <name evidence="2" type="ORF">PVE_R2G0864</name>
</gene>
<evidence type="ECO:0000313" key="2">
    <source>
        <dbReference type="EMBL" id="SBW84889.1"/>
    </source>
</evidence>
<accession>A0A1D3K956</accession>
<dbReference type="InterPro" id="IPR048120">
    <property type="entry name" value="Integrase-like"/>
</dbReference>
<dbReference type="Gene3D" id="1.10.443.10">
    <property type="entry name" value="Intergrase catalytic core"/>
    <property type="match status" value="1"/>
</dbReference>
<evidence type="ECO:0000313" key="3">
    <source>
        <dbReference type="Proteomes" id="UP000245431"/>
    </source>
</evidence>
<dbReference type="NCBIfam" id="NF041502">
    <property type="entry name" value="integrase_1"/>
    <property type="match status" value="1"/>
</dbReference>
<protein>
    <submittedName>
        <fullName evidence="2">Integrase</fullName>
    </submittedName>
</protein>
<dbReference type="AlphaFoldDB" id="A0A1D3K956"/>
<dbReference type="InterPro" id="IPR013762">
    <property type="entry name" value="Integrase-like_cat_sf"/>
</dbReference>
<dbReference type="GO" id="GO:0006310">
    <property type="term" value="P:DNA recombination"/>
    <property type="evidence" value="ECO:0007669"/>
    <property type="project" value="UniProtKB-KW"/>
</dbReference>